<name>A0AA38T117_9ASTR</name>
<keyword evidence="3" id="KW-1185">Reference proteome</keyword>
<evidence type="ECO:0000256" key="1">
    <source>
        <dbReference type="SAM" id="MobiDB-lite"/>
    </source>
</evidence>
<dbReference type="EMBL" id="JARYMX010000004">
    <property type="protein sequence ID" value="KAJ9552449.1"/>
    <property type="molecule type" value="Genomic_DNA"/>
</dbReference>
<gene>
    <name evidence="2" type="ORF">OSB04_016494</name>
</gene>
<protein>
    <submittedName>
        <fullName evidence="2">Uncharacterized protein</fullName>
    </submittedName>
</protein>
<sequence length="238" mass="27363">MEAGLLRNLVVRGSLYDQSYHMPKSFLGYARETVANFLNNASTKKIPYWEDPRIILYDNMGIFGKLDSRSQTCIFVEYSKTNNLTLFIYKPSENKVFVVHHDEFSFLTKTTIEEKVIFGFIQTNLILGFIQTNLQVVVVGFVNIPKFFGMYNDFIVNTNQNRKRIEKNKEIDAEANHDDRLSKRLSDLPQKSNPMVEIPKIRLEISPNSDPENPKFDPGLTPKSDSAFGQVRLLSPTE</sequence>
<feature type="region of interest" description="Disordered" evidence="1">
    <location>
        <begin position="171"/>
        <end position="238"/>
    </location>
</feature>
<feature type="compositionally biased region" description="Basic and acidic residues" evidence="1">
    <location>
        <begin position="171"/>
        <end position="186"/>
    </location>
</feature>
<organism evidence="2 3">
    <name type="scientific">Centaurea solstitialis</name>
    <name type="common">yellow star-thistle</name>
    <dbReference type="NCBI Taxonomy" id="347529"/>
    <lineage>
        <taxon>Eukaryota</taxon>
        <taxon>Viridiplantae</taxon>
        <taxon>Streptophyta</taxon>
        <taxon>Embryophyta</taxon>
        <taxon>Tracheophyta</taxon>
        <taxon>Spermatophyta</taxon>
        <taxon>Magnoliopsida</taxon>
        <taxon>eudicotyledons</taxon>
        <taxon>Gunneridae</taxon>
        <taxon>Pentapetalae</taxon>
        <taxon>asterids</taxon>
        <taxon>campanulids</taxon>
        <taxon>Asterales</taxon>
        <taxon>Asteraceae</taxon>
        <taxon>Carduoideae</taxon>
        <taxon>Cardueae</taxon>
        <taxon>Centaureinae</taxon>
        <taxon>Centaurea</taxon>
    </lineage>
</organism>
<accession>A0AA38T117</accession>
<comment type="caution">
    <text evidence="2">The sequence shown here is derived from an EMBL/GenBank/DDBJ whole genome shotgun (WGS) entry which is preliminary data.</text>
</comment>
<evidence type="ECO:0000313" key="2">
    <source>
        <dbReference type="EMBL" id="KAJ9552449.1"/>
    </source>
</evidence>
<proteinExistence type="predicted"/>
<reference evidence="2" key="1">
    <citation type="submission" date="2023-03" db="EMBL/GenBank/DDBJ databases">
        <title>Chromosome-scale reference genome and RAD-based genetic map of yellow starthistle (Centaurea solstitialis) reveal putative structural variation and QTLs associated with invader traits.</title>
        <authorList>
            <person name="Reatini B."/>
            <person name="Cang F.A."/>
            <person name="Jiang Q."/>
            <person name="Mckibben M.T.W."/>
            <person name="Barker M.S."/>
            <person name="Rieseberg L.H."/>
            <person name="Dlugosch K.M."/>
        </authorList>
    </citation>
    <scope>NUCLEOTIDE SEQUENCE</scope>
    <source>
        <strain evidence="2">CAN-66</strain>
        <tissue evidence="2">Leaf</tissue>
    </source>
</reference>
<dbReference type="Proteomes" id="UP001172457">
    <property type="component" value="Chromosome 4"/>
</dbReference>
<evidence type="ECO:0000313" key="3">
    <source>
        <dbReference type="Proteomes" id="UP001172457"/>
    </source>
</evidence>
<dbReference type="AlphaFoldDB" id="A0AA38T117"/>